<dbReference type="SUPFAM" id="SSF46785">
    <property type="entry name" value="Winged helix' DNA-binding domain"/>
    <property type="match status" value="1"/>
</dbReference>
<dbReference type="SUPFAM" id="SSF48008">
    <property type="entry name" value="GntR ligand-binding domain-like"/>
    <property type="match status" value="1"/>
</dbReference>
<evidence type="ECO:0000256" key="3">
    <source>
        <dbReference type="ARBA" id="ARBA00023163"/>
    </source>
</evidence>
<dbReference type="SMART" id="SM00345">
    <property type="entry name" value="HTH_GNTR"/>
    <property type="match status" value="1"/>
</dbReference>
<reference evidence="5" key="1">
    <citation type="submission" date="2019-04" db="EMBL/GenBank/DDBJ databases">
        <title>Evolution of Biomass-Degrading Anaerobic Consortia Revealed by Metagenomics.</title>
        <authorList>
            <person name="Peng X."/>
        </authorList>
    </citation>
    <scope>NUCLEOTIDE SEQUENCE</scope>
    <source>
        <strain evidence="5">SIG551</strain>
    </source>
</reference>
<dbReference type="GO" id="GO:0003677">
    <property type="term" value="F:DNA binding"/>
    <property type="evidence" value="ECO:0007669"/>
    <property type="project" value="UniProtKB-KW"/>
</dbReference>
<dbReference type="Pfam" id="PF07729">
    <property type="entry name" value="FCD"/>
    <property type="match status" value="1"/>
</dbReference>
<dbReference type="AlphaFoldDB" id="A0A928KVS1"/>
<proteinExistence type="predicted"/>
<dbReference type="InterPro" id="IPR000524">
    <property type="entry name" value="Tscrpt_reg_HTH_GntR"/>
</dbReference>
<sequence>MTNQKQPKDSQTAGENVYQYLRSSIIGLQVKPGQTININELSDFLKVSRSPIRDALIQLAKDGLVTTTPQKGTIVSKIDIQRVRDERFMRACIEERVLREFLESYRESDIETLKDLLRQQKKALENKDARDFLRTDDAFHTVFFQATNHPFCLENVLNMSNHYYRIRLLSLSESDIRQQTYEQHEEILRLIQERDVSKIRTLIDLHIVDKQDEETRMKRKYPELFTAVEEADQLKGKIWEEDFLMTI</sequence>
<dbReference type="PANTHER" id="PTHR43537">
    <property type="entry name" value="TRANSCRIPTIONAL REGULATOR, GNTR FAMILY"/>
    <property type="match status" value="1"/>
</dbReference>
<accession>A0A928KVS1</accession>
<dbReference type="Pfam" id="PF00392">
    <property type="entry name" value="GntR"/>
    <property type="match status" value="1"/>
</dbReference>
<dbReference type="Gene3D" id="1.10.10.10">
    <property type="entry name" value="Winged helix-like DNA-binding domain superfamily/Winged helix DNA-binding domain"/>
    <property type="match status" value="1"/>
</dbReference>
<feature type="domain" description="HTH gntR-type" evidence="4">
    <location>
        <begin position="11"/>
        <end position="78"/>
    </location>
</feature>
<dbReference type="InterPro" id="IPR036388">
    <property type="entry name" value="WH-like_DNA-bd_sf"/>
</dbReference>
<evidence type="ECO:0000313" key="6">
    <source>
        <dbReference type="Proteomes" id="UP000754750"/>
    </source>
</evidence>
<dbReference type="PROSITE" id="PS50949">
    <property type="entry name" value="HTH_GNTR"/>
    <property type="match status" value="1"/>
</dbReference>
<organism evidence="5 6">
    <name type="scientific">Faecalispora sporosphaeroides</name>
    <dbReference type="NCBI Taxonomy" id="1549"/>
    <lineage>
        <taxon>Bacteria</taxon>
        <taxon>Bacillati</taxon>
        <taxon>Bacillota</taxon>
        <taxon>Clostridia</taxon>
        <taxon>Eubacteriales</taxon>
        <taxon>Oscillospiraceae</taxon>
        <taxon>Faecalispora</taxon>
    </lineage>
</organism>
<evidence type="ECO:0000256" key="2">
    <source>
        <dbReference type="ARBA" id="ARBA00023125"/>
    </source>
</evidence>
<keyword evidence="2" id="KW-0238">DNA-binding</keyword>
<gene>
    <name evidence="5" type="ORF">E7512_09515</name>
</gene>
<dbReference type="GO" id="GO:0003700">
    <property type="term" value="F:DNA-binding transcription factor activity"/>
    <property type="evidence" value="ECO:0007669"/>
    <property type="project" value="InterPro"/>
</dbReference>
<keyword evidence="1" id="KW-0805">Transcription regulation</keyword>
<evidence type="ECO:0000313" key="5">
    <source>
        <dbReference type="EMBL" id="MBE6833801.1"/>
    </source>
</evidence>
<dbReference type="InterPro" id="IPR036390">
    <property type="entry name" value="WH_DNA-bd_sf"/>
</dbReference>
<dbReference type="EMBL" id="SVNY01000004">
    <property type="protein sequence ID" value="MBE6833801.1"/>
    <property type="molecule type" value="Genomic_DNA"/>
</dbReference>
<dbReference type="PANTHER" id="PTHR43537:SF5">
    <property type="entry name" value="UXU OPERON TRANSCRIPTIONAL REGULATOR"/>
    <property type="match status" value="1"/>
</dbReference>
<dbReference type="RefSeq" id="WP_326840523.1">
    <property type="nucleotide sequence ID" value="NZ_SVNY01000004.1"/>
</dbReference>
<evidence type="ECO:0000259" key="4">
    <source>
        <dbReference type="PROSITE" id="PS50949"/>
    </source>
</evidence>
<name>A0A928KVS1_9FIRM</name>
<dbReference type="InterPro" id="IPR011711">
    <property type="entry name" value="GntR_C"/>
</dbReference>
<dbReference type="Gene3D" id="1.20.120.530">
    <property type="entry name" value="GntR ligand-binding domain-like"/>
    <property type="match status" value="1"/>
</dbReference>
<keyword evidence="3" id="KW-0804">Transcription</keyword>
<dbReference type="SMART" id="SM00895">
    <property type="entry name" value="FCD"/>
    <property type="match status" value="1"/>
</dbReference>
<dbReference type="CDD" id="cd07377">
    <property type="entry name" value="WHTH_GntR"/>
    <property type="match status" value="1"/>
</dbReference>
<comment type="caution">
    <text evidence="5">The sequence shown here is derived from an EMBL/GenBank/DDBJ whole genome shotgun (WGS) entry which is preliminary data.</text>
</comment>
<dbReference type="Proteomes" id="UP000754750">
    <property type="component" value="Unassembled WGS sequence"/>
</dbReference>
<dbReference type="InterPro" id="IPR008920">
    <property type="entry name" value="TF_FadR/GntR_C"/>
</dbReference>
<protein>
    <submittedName>
        <fullName evidence="5">GntR family transcriptional regulator</fullName>
    </submittedName>
</protein>
<evidence type="ECO:0000256" key="1">
    <source>
        <dbReference type="ARBA" id="ARBA00023015"/>
    </source>
</evidence>